<evidence type="ECO:0000313" key="1">
    <source>
        <dbReference type="EMBL" id="KAI4376049.1"/>
    </source>
</evidence>
<name>A0ACB9RB11_9MYRT</name>
<organism evidence="1 2">
    <name type="scientific">Melastoma candidum</name>
    <dbReference type="NCBI Taxonomy" id="119954"/>
    <lineage>
        <taxon>Eukaryota</taxon>
        <taxon>Viridiplantae</taxon>
        <taxon>Streptophyta</taxon>
        <taxon>Embryophyta</taxon>
        <taxon>Tracheophyta</taxon>
        <taxon>Spermatophyta</taxon>
        <taxon>Magnoliopsida</taxon>
        <taxon>eudicotyledons</taxon>
        <taxon>Gunneridae</taxon>
        <taxon>Pentapetalae</taxon>
        <taxon>rosids</taxon>
        <taxon>malvids</taxon>
        <taxon>Myrtales</taxon>
        <taxon>Melastomataceae</taxon>
        <taxon>Melastomatoideae</taxon>
        <taxon>Melastomateae</taxon>
        <taxon>Melastoma</taxon>
    </lineage>
</organism>
<dbReference type="Proteomes" id="UP001057402">
    <property type="component" value="Chromosome 4"/>
</dbReference>
<keyword evidence="2" id="KW-1185">Reference proteome</keyword>
<comment type="caution">
    <text evidence="1">The sequence shown here is derived from an EMBL/GenBank/DDBJ whole genome shotgun (WGS) entry which is preliminary data.</text>
</comment>
<evidence type="ECO:0000313" key="2">
    <source>
        <dbReference type="Proteomes" id="UP001057402"/>
    </source>
</evidence>
<gene>
    <name evidence="1" type="ORF">MLD38_013847</name>
</gene>
<proteinExistence type="predicted"/>
<protein>
    <submittedName>
        <fullName evidence="1">Uncharacterized protein</fullName>
    </submittedName>
</protein>
<sequence length="571" mass="65624">MLLPCPSPCPHRQLLLRPYSAAPRHTTPPSASAGSFNISVGVNLHETRKRTPQFPGSLQTPPFTQLEPYRIEDGDDVEGAIAVAVDIRRKVAVDILKDEMRRPGKFGMTYAENLVARAGGFIDWAVVQAVTLKRDPEFSERSFNSRVRSVICDSGVVPLIRWLKHNELSYNHIGKILCISRGNLESVTRVAEWLKSIHVKGRFLGVVFVKVGDIILQRTDDELEEIVQYLEVNGVRRDWMGYVMCRAPLLLCCSMDELKSRVGFYLDMGMNEKDFGTMVYDYPWALGGFTIEEMNQQVNYLKEFGLSNEELGRLLAFKPHLMGSSIENRLKPLVKFLYYLGIHRDGMKRMLMVKPIVFCLDLEAVVAPKVRFFRDIGIRDNAIGDMLVKFPPLLTYDLKRKIQRVVIFLITKAGVNEKDVAKVVAFTPQLLGCSITHKLEINFKYFISLGIRVKQLGEMITDFPMLLLYNPVNLQPKYRYLRRTMIRPLQDVVEFPRFFSYSLESRIMPRHKVLVESRLNMKLRNMLACTDEEFEQKVRDAIERRRQFESRVSNETALNLDADAWSDVPES</sequence>
<accession>A0ACB9RB11</accession>
<dbReference type="EMBL" id="CM042883">
    <property type="protein sequence ID" value="KAI4376049.1"/>
    <property type="molecule type" value="Genomic_DNA"/>
</dbReference>
<reference evidence="2" key="1">
    <citation type="journal article" date="2023" name="Front. Plant Sci.">
        <title>Chromosomal-level genome assembly of Melastoma candidum provides insights into trichome evolution.</title>
        <authorList>
            <person name="Zhong Y."/>
            <person name="Wu W."/>
            <person name="Sun C."/>
            <person name="Zou P."/>
            <person name="Liu Y."/>
            <person name="Dai S."/>
            <person name="Zhou R."/>
        </authorList>
    </citation>
    <scope>NUCLEOTIDE SEQUENCE [LARGE SCALE GENOMIC DNA]</scope>
</reference>